<comment type="caution">
    <text evidence="1">The sequence shown here is derived from an EMBL/GenBank/DDBJ whole genome shotgun (WGS) entry which is preliminary data.</text>
</comment>
<sequence>MAKGDILEYIERDIPAIVRINEVLYKVELGYYYGLIGNEVYTLKITEL</sequence>
<dbReference type="EMBL" id="JACJLL010000024">
    <property type="protein sequence ID" value="MBM6818814.1"/>
    <property type="molecule type" value="Genomic_DNA"/>
</dbReference>
<gene>
    <name evidence="1" type="ORF">H6A19_05605</name>
</gene>
<proteinExistence type="predicted"/>
<dbReference type="Proteomes" id="UP000767334">
    <property type="component" value="Unassembled WGS sequence"/>
</dbReference>
<evidence type="ECO:0000313" key="1">
    <source>
        <dbReference type="EMBL" id="MBM6818814.1"/>
    </source>
</evidence>
<organism evidence="1 2">
    <name type="scientific">Clostridium saudiense</name>
    <dbReference type="NCBI Taxonomy" id="1414720"/>
    <lineage>
        <taxon>Bacteria</taxon>
        <taxon>Bacillati</taxon>
        <taxon>Bacillota</taxon>
        <taxon>Clostridia</taxon>
        <taxon>Eubacteriales</taxon>
        <taxon>Clostridiaceae</taxon>
        <taxon>Clostridium</taxon>
    </lineage>
</organism>
<evidence type="ECO:0000313" key="2">
    <source>
        <dbReference type="Proteomes" id="UP000767334"/>
    </source>
</evidence>
<name>A0ABS2FF08_9CLOT</name>
<reference evidence="1 2" key="1">
    <citation type="journal article" date="2021" name="Sci. Rep.">
        <title>The distribution of antibiotic resistance genes in chicken gut microbiota commensals.</title>
        <authorList>
            <person name="Juricova H."/>
            <person name="Matiasovicova J."/>
            <person name="Kubasova T."/>
            <person name="Cejkova D."/>
            <person name="Rychlik I."/>
        </authorList>
    </citation>
    <scope>NUCLEOTIDE SEQUENCE [LARGE SCALE GENOMIC DNA]</scope>
    <source>
        <strain evidence="1 2">An435</strain>
    </source>
</reference>
<keyword evidence="2" id="KW-1185">Reference proteome</keyword>
<protein>
    <submittedName>
        <fullName evidence="1">DUF4318 domain-containing protein</fullName>
    </submittedName>
</protein>
<accession>A0ABS2FF08</accession>